<protein>
    <submittedName>
        <fullName evidence="2">Uncharacterized protein</fullName>
    </submittedName>
</protein>
<evidence type="ECO:0000313" key="3">
    <source>
        <dbReference type="Proteomes" id="UP000593567"/>
    </source>
</evidence>
<keyword evidence="3" id="KW-1185">Reference proteome</keyword>
<reference evidence="2" key="1">
    <citation type="submission" date="2020-06" db="EMBL/GenBank/DDBJ databases">
        <title>Draft genome of Bugula neritina, a colonial animal packing powerful symbionts and potential medicines.</title>
        <authorList>
            <person name="Rayko M."/>
        </authorList>
    </citation>
    <scope>NUCLEOTIDE SEQUENCE [LARGE SCALE GENOMIC DNA]</scope>
    <source>
        <strain evidence="2">Kwan_BN1</strain>
    </source>
</reference>
<evidence type="ECO:0000256" key="1">
    <source>
        <dbReference type="SAM" id="MobiDB-lite"/>
    </source>
</evidence>
<sequence length="69" mass="7765">MKGRVENSEISQYGAASDVPKLKKSISNSKHSELHSPKDELEVPLLKEIPRITRQLNAVLKPLPKTYLL</sequence>
<dbReference type="EMBL" id="VXIV02002849">
    <property type="protein sequence ID" value="KAF6022447.1"/>
    <property type="molecule type" value="Genomic_DNA"/>
</dbReference>
<accession>A0A7J7J8Y3</accession>
<proteinExistence type="predicted"/>
<organism evidence="2 3">
    <name type="scientific">Bugula neritina</name>
    <name type="common">Brown bryozoan</name>
    <name type="synonym">Sertularia neritina</name>
    <dbReference type="NCBI Taxonomy" id="10212"/>
    <lineage>
        <taxon>Eukaryota</taxon>
        <taxon>Metazoa</taxon>
        <taxon>Spiralia</taxon>
        <taxon>Lophotrochozoa</taxon>
        <taxon>Bryozoa</taxon>
        <taxon>Gymnolaemata</taxon>
        <taxon>Cheilostomatida</taxon>
        <taxon>Flustrina</taxon>
        <taxon>Buguloidea</taxon>
        <taxon>Bugulidae</taxon>
        <taxon>Bugula</taxon>
    </lineage>
</organism>
<dbReference type="AlphaFoldDB" id="A0A7J7J8Y3"/>
<comment type="caution">
    <text evidence="2">The sequence shown here is derived from an EMBL/GenBank/DDBJ whole genome shotgun (WGS) entry which is preliminary data.</text>
</comment>
<feature type="compositionally biased region" description="Basic and acidic residues" evidence="1">
    <location>
        <begin position="30"/>
        <end position="40"/>
    </location>
</feature>
<gene>
    <name evidence="2" type="ORF">EB796_019242</name>
</gene>
<evidence type="ECO:0000313" key="2">
    <source>
        <dbReference type="EMBL" id="KAF6022447.1"/>
    </source>
</evidence>
<feature type="region of interest" description="Disordered" evidence="1">
    <location>
        <begin position="1"/>
        <end position="40"/>
    </location>
</feature>
<dbReference type="Proteomes" id="UP000593567">
    <property type="component" value="Unassembled WGS sequence"/>
</dbReference>
<name>A0A7J7J8Y3_BUGNE</name>